<dbReference type="PANTHER" id="PTHR22932:SF1">
    <property type="entry name" value="CO-CHAPERONE PROTEIN DAF-41"/>
    <property type="match status" value="1"/>
</dbReference>
<dbReference type="EMBL" id="CP141881">
    <property type="protein sequence ID" value="WRT63745.1"/>
    <property type="molecule type" value="Genomic_DNA"/>
</dbReference>
<evidence type="ECO:0000313" key="5">
    <source>
        <dbReference type="Proteomes" id="UP001329825"/>
    </source>
</evidence>
<dbReference type="PANTHER" id="PTHR22932">
    <property type="entry name" value="TELOMERASE-BINDING PROTEIN P23 HSP90 CO-CHAPERONE"/>
    <property type="match status" value="1"/>
</dbReference>
<dbReference type="Proteomes" id="UP001329825">
    <property type="component" value="Chromosome 1"/>
</dbReference>
<feature type="compositionally biased region" description="Basic and acidic residues" evidence="2">
    <location>
        <begin position="228"/>
        <end position="243"/>
    </location>
</feature>
<evidence type="ECO:0000313" key="4">
    <source>
        <dbReference type="EMBL" id="WRT63745.1"/>
    </source>
</evidence>
<keyword evidence="5" id="KW-1185">Reference proteome</keyword>
<evidence type="ECO:0000256" key="1">
    <source>
        <dbReference type="ARBA" id="ARBA00025733"/>
    </source>
</evidence>
<dbReference type="InterPro" id="IPR045250">
    <property type="entry name" value="p23-like"/>
</dbReference>
<dbReference type="PROSITE" id="PS51203">
    <property type="entry name" value="CS"/>
    <property type="match status" value="1"/>
</dbReference>
<feature type="region of interest" description="Disordered" evidence="2">
    <location>
        <begin position="186"/>
        <end position="243"/>
    </location>
</feature>
<feature type="compositionally biased region" description="Acidic residues" evidence="2">
    <location>
        <begin position="206"/>
        <end position="227"/>
    </location>
</feature>
<evidence type="ECO:0000256" key="2">
    <source>
        <dbReference type="SAM" id="MobiDB-lite"/>
    </source>
</evidence>
<accession>A0ABZ1CPS3</accession>
<dbReference type="Gene3D" id="2.60.40.790">
    <property type="match status" value="1"/>
</dbReference>
<organism evidence="4 5">
    <name type="scientific">Kwoniella shivajii</name>
    <dbReference type="NCBI Taxonomy" id="564305"/>
    <lineage>
        <taxon>Eukaryota</taxon>
        <taxon>Fungi</taxon>
        <taxon>Dikarya</taxon>
        <taxon>Basidiomycota</taxon>
        <taxon>Agaricomycotina</taxon>
        <taxon>Tremellomycetes</taxon>
        <taxon>Tremellales</taxon>
        <taxon>Cryptococcaceae</taxon>
        <taxon>Kwoniella</taxon>
    </lineage>
</organism>
<proteinExistence type="inferred from homology"/>
<dbReference type="CDD" id="cd06465">
    <property type="entry name" value="p23_hB-ind1_like"/>
    <property type="match status" value="1"/>
</dbReference>
<evidence type="ECO:0000259" key="3">
    <source>
        <dbReference type="PROSITE" id="PS51203"/>
    </source>
</evidence>
<feature type="domain" description="CS" evidence="3">
    <location>
        <begin position="3"/>
        <end position="106"/>
    </location>
</feature>
<dbReference type="SUPFAM" id="SSF49764">
    <property type="entry name" value="HSP20-like chaperones"/>
    <property type="match status" value="1"/>
</dbReference>
<protein>
    <recommendedName>
        <fullName evidence="3">CS domain-containing protein</fullName>
    </recommendedName>
</protein>
<reference evidence="4 5" key="1">
    <citation type="submission" date="2024-01" db="EMBL/GenBank/DDBJ databases">
        <title>Comparative genomics of Cryptococcus and Kwoniella reveals pathogenesis evolution and contrasting modes of karyotype evolution via chromosome fusion or intercentromeric recombination.</title>
        <authorList>
            <person name="Coelho M.A."/>
            <person name="David-Palma M."/>
            <person name="Shea T."/>
            <person name="Bowers K."/>
            <person name="McGinley-Smith S."/>
            <person name="Mohammad A.W."/>
            <person name="Gnirke A."/>
            <person name="Yurkov A.M."/>
            <person name="Nowrousian M."/>
            <person name="Sun S."/>
            <person name="Cuomo C.A."/>
            <person name="Heitman J."/>
        </authorList>
    </citation>
    <scope>NUCLEOTIDE SEQUENCE [LARGE SCALE GENOMIC DNA]</scope>
    <source>
        <strain evidence="4">CBS 11374</strain>
    </source>
</reference>
<name>A0ABZ1CPS3_9TREE</name>
<dbReference type="RefSeq" id="XP_062788485.1">
    <property type="nucleotide sequence ID" value="XM_062932434.1"/>
</dbReference>
<dbReference type="GeneID" id="87952799"/>
<dbReference type="InterPro" id="IPR008978">
    <property type="entry name" value="HSP20-like_chaperone"/>
</dbReference>
<gene>
    <name evidence="4" type="ORF">IL334_000668</name>
</gene>
<dbReference type="InterPro" id="IPR007052">
    <property type="entry name" value="CS_dom"/>
</dbReference>
<feature type="compositionally biased region" description="Gly residues" evidence="2">
    <location>
        <begin position="188"/>
        <end position="202"/>
    </location>
</feature>
<sequence length="243" mass="26125">MAPIHPEIAYAERCNANEPEKNIIYFTINTPNIQGEPKIDIKPTEISFAAKAGDASKGVPEKDYAFDLQLYDEIIPEETKKVITSRAVVLVLRKKEPRSEYWLRLTKEKPNRNWIKTDFSKWVDEDEQEGAEDLSAGMEDQMAGMGGAGGMPGMGGMGGMGGMPGMEGMGGMGGMGGMDFSKMMEQMGGMGGMGGMGAGGMPDFGAGDDEDDEGDEEVPDEEEIEEIGTDKGKGKEASLDDVE</sequence>
<comment type="similarity">
    <text evidence="1">Belongs to the p23/wos2 family.</text>
</comment>